<accession>A0A6S6QS26</accession>
<name>A0A6S6QS26_9HYPH</name>
<dbReference type="InterPro" id="IPR038987">
    <property type="entry name" value="MoeA-like"/>
</dbReference>
<dbReference type="RefSeq" id="WP_222875488.1">
    <property type="nucleotide sequence ID" value="NZ_AP023361.1"/>
</dbReference>
<dbReference type="InterPro" id="IPR036135">
    <property type="entry name" value="MoeA_linker/N_sf"/>
</dbReference>
<dbReference type="PANTHER" id="PTHR10192">
    <property type="entry name" value="MOLYBDOPTERIN BIOSYNTHESIS PROTEIN"/>
    <property type="match status" value="1"/>
</dbReference>
<dbReference type="InterPro" id="IPR036425">
    <property type="entry name" value="MoaB/Mog-like_dom_sf"/>
</dbReference>
<dbReference type="GO" id="GO:0006777">
    <property type="term" value="P:Mo-molybdopterin cofactor biosynthetic process"/>
    <property type="evidence" value="ECO:0007669"/>
    <property type="project" value="UniProtKB-UniRule"/>
</dbReference>
<comment type="similarity">
    <text evidence="2 4">Belongs to the MoeA family.</text>
</comment>
<dbReference type="SUPFAM" id="SSF53218">
    <property type="entry name" value="Molybdenum cofactor biosynthesis proteins"/>
    <property type="match status" value="1"/>
</dbReference>
<comment type="catalytic activity">
    <reaction evidence="3">
        <text>adenylyl-molybdopterin + molybdate = Mo-molybdopterin + AMP + H(+)</text>
        <dbReference type="Rhea" id="RHEA:35047"/>
        <dbReference type="ChEBI" id="CHEBI:15378"/>
        <dbReference type="ChEBI" id="CHEBI:36264"/>
        <dbReference type="ChEBI" id="CHEBI:62727"/>
        <dbReference type="ChEBI" id="CHEBI:71302"/>
        <dbReference type="ChEBI" id="CHEBI:456215"/>
        <dbReference type="EC" id="2.10.1.1"/>
    </reaction>
</comment>
<dbReference type="Proteomes" id="UP000515317">
    <property type="component" value="Chromosome"/>
</dbReference>
<dbReference type="Gene3D" id="2.40.340.10">
    <property type="entry name" value="MoeA, C-terminal, domain IV"/>
    <property type="match status" value="1"/>
</dbReference>
<dbReference type="Gene3D" id="3.90.105.10">
    <property type="entry name" value="Molybdopterin biosynthesis moea protein, domain 2"/>
    <property type="match status" value="1"/>
</dbReference>
<keyword evidence="4" id="KW-0808">Transferase</keyword>
<evidence type="ECO:0000259" key="6">
    <source>
        <dbReference type="Pfam" id="PF03453"/>
    </source>
</evidence>
<evidence type="ECO:0000313" key="7">
    <source>
        <dbReference type="EMBL" id="BCJ91869.1"/>
    </source>
</evidence>
<dbReference type="InterPro" id="IPR036688">
    <property type="entry name" value="MoeA_C_domain_IV_sf"/>
</dbReference>
<feature type="domain" description="MoeA N-terminal and linker" evidence="6">
    <location>
        <begin position="15"/>
        <end position="160"/>
    </location>
</feature>
<sequence length="377" mass="38540">MNHSSPNPRIQRLTPLDDALARLAAETPLAPPLTRAVADATGAVLASDIRAPADLPASPVAYSDGWAVNAEDLVGASAYSAAVIAPPPTWVDADDPMPSGVDSVVPPDAVTIPAPGMAEASASVAPGHGVRNTGQDVKSGALLIPAGTRLAPRHIGILTLSGFGTIDVRMPRIRIVLASAAAARHADMVRMWLQLAGTEIAETISVPGARNDLAAAYRKPGADFILSLGGTGQGRSDCAVAALKDAGTVELQGVALRPGETSSFGRVGTVPVLLLPGRADGVIAGVLALAKPIVTGLSGLTQPDWLAPVRLASKASSTIGLTEFFLGLPEKEAIRPLPLDEAGFEALGRAVGWFTVPPGSEGFAAGDVVHLRPFQPR</sequence>
<evidence type="ECO:0000256" key="3">
    <source>
        <dbReference type="ARBA" id="ARBA00047317"/>
    </source>
</evidence>
<dbReference type="Gene3D" id="2.170.190.11">
    <property type="entry name" value="Molybdopterin biosynthesis moea protein, domain 3"/>
    <property type="match status" value="1"/>
</dbReference>
<dbReference type="SUPFAM" id="SSF63882">
    <property type="entry name" value="MoeA N-terminal region -like"/>
    <property type="match status" value="1"/>
</dbReference>
<dbReference type="EMBL" id="AP023361">
    <property type="protein sequence ID" value="BCJ91869.1"/>
    <property type="molecule type" value="Genomic_DNA"/>
</dbReference>
<gene>
    <name evidence="7" type="ORF">IZ6_26040</name>
</gene>
<evidence type="ECO:0000256" key="4">
    <source>
        <dbReference type="RuleBase" id="RU365090"/>
    </source>
</evidence>
<dbReference type="Pfam" id="PF03453">
    <property type="entry name" value="MoeA_N"/>
    <property type="match status" value="1"/>
</dbReference>
<keyword evidence="4" id="KW-0479">Metal-binding</keyword>
<keyword evidence="8" id="KW-1185">Reference proteome</keyword>
<comment type="cofactor">
    <cofactor evidence="4">
        <name>Mg(2+)</name>
        <dbReference type="ChEBI" id="CHEBI:18420"/>
    </cofactor>
</comment>
<evidence type="ECO:0000313" key="8">
    <source>
        <dbReference type="Proteomes" id="UP000515317"/>
    </source>
</evidence>
<dbReference type="GO" id="GO:0061599">
    <property type="term" value="F:molybdopterin molybdotransferase activity"/>
    <property type="evidence" value="ECO:0007669"/>
    <property type="project" value="UniProtKB-UniRule"/>
</dbReference>
<dbReference type="KEGG" id="tso:IZ6_26040"/>
<evidence type="ECO:0000256" key="1">
    <source>
        <dbReference type="ARBA" id="ARBA00002901"/>
    </source>
</evidence>
<reference evidence="7 8" key="1">
    <citation type="submission" date="2020-08" db="EMBL/GenBank/DDBJ databases">
        <title>Genome sequence of Rhizobiales bacterium strain IZ6.</title>
        <authorList>
            <person name="Nakai R."/>
            <person name="Naganuma T."/>
        </authorList>
    </citation>
    <scope>NUCLEOTIDE SEQUENCE [LARGE SCALE GENOMIC DNA]</scope>
    <source>
        <strain evidence="7 8">IZ6</strain>
    </source>
</reference>
<comment type="pathway">
    <text evidence="4">Cofactor biosynthesis; molybdopterin biosynthesis.</text>
</comment>
<protein>
    <recommendedName>
        <fullName evidence="4">Molybdopterin molybdenumtransferase</fullName>
        <ecNumber evidence="4">2.10.1.1</ecNumber>
    </recommendedName>
</protein>
<keyword evidence="4" id="KW-0460">Magnesium</keyword>
<dbReference type="SUPFAM" id="SSF63867">
    <property type="entry name" value="MoeA C-terminal domain-like"/>
    <property type="match status" value="1"/>
</dbReference>
<dbReference type="PANTHER" id="PTHR10192:SF5">
    <property type="entry name" value="GEPHYRIN"/>
    <property type="match status" value="1"/>
</dbReference>
<dbReference type="UniPathway" id="UPA00344"/>
<dbReference type="Gene3D" id="3.40.980.10">
    <property type="entry name" value="MoaB/Mog-like domain"/>
    <property type="match status" value="1"/>
</dbReference>
<dbReference type="InterPro" id="IPR005110">
    <property type="entry name" value="MoeA_linker/N"/>
</dbReference>
<comment type="function">
    <text evidence="1 4">Catalyzes the insertion of molybdate into adenylated molybdopterin with the concomitant release of AMP.</text>
</comment>
<organism evidence="7 8">
    <name type="scientific">Terrihabitans soli</name>
    <dbReference type="NCBI Taxonomy" id="708113"/>
    <lineage>
        <taxon>Bacteria</taxon>
        <taxon>Pseudomonadati</taxon>
        <taxon>Pseudomonadota</taxon>
        <taxon>Alphaproteobacteria</taxon>
        <taxon>Hyphomicrobiales</taxon>
        <taxon>Terrihabitans</taxon>
    </lineage>
</organism>
<dbReference type="AlphaFoldDB" id="A0A6S6QS26"/>
<dbReference type="GO" id="GO:0046872">
    <property type="term" value="F:metal ion binding"/>
    <property type="evidence" value="ECO:0007669"/>
    <property type="project" value="UniProtKB-UniRule"/>
</dbReference>
<feature type="domain" description="MoaB/Mog" evidence="5">
    <location>
        <begin position="185"/>
        <end position="294"/>
    </location>
</feature>
<keyword evidence="4" id="KW-0501">Molybdenum cofactor biosynthesis</keyword>
<dbReference type="EC" id="2.10.1.1" evidence="4"/>
<proteinExistence type="inferred from homology"/>
<dbReference type="GO" id="GO:0005829">
    <property type="term" value="C:cytosol"/>
    <property type="evidence" value="ECO:0007669"/>
    <property type="project" value="TreeGrafter"/>
</dbReference>
<dbReference type="Pfam" id="PF00994">
    <property type="entry name" value="MoCF_biosynth"/>
    <property type="match status" value="1"/>
</dbReference>
<evidence type="ECO:0000259" key="5">
    <source>
        <dbReference type="Pfam" id="PF00994"/>
    </source>
</evidence>
<evidence type="ECO:0000256" key="2">
    <source>
        <dbReference type="ARBA" id="ARBA00010763"/>
    </source>
</evidence>
<dbReference type="InterPro" id="IPR001453">
    <property type="entry name" value="MoaB/Mog_dom"/>
</dbReference>
<keyword evidence="4" id="KW-0500">Molybdenum</keyword>